<evidence type="ECO:0000313" key="1">
    <source>
        <dbReference type="EMBL" id="KRT95840.1"/>
    </source>
</evidence>
<dbReference type="OrthoDB" id="63584at2"/>
<keyword evidence="4" id="KW-1185">Reference proteome</keyword>
<reference evidence="1 3" key="1">
    <citation type="journal article" date="2015" name="Int. J. Syst. Evol. Microbiol.">
        <title>Bacillus glycinifermentans sp. nov., isolated from fermented soybean paste.</title>
        <authorList>
            <person name="Kim S.J."/>
            <person name="Dunlap C.A."/>
            <person name="Kwon S.W."/>
            <person name="Rooney A.P."/>
        </authorList>
    </citation>
    <scope>NUCLEOTIDE SEQUENCE [LARGE SCALE GENOMIC DNA]</scope>
    <source>
        <strain evidence="1 3">GO-13</strain>
    </source>
</reference>
<reference evidence="1" key="2">
    <citation type="submission" date="2015-10" db="EMBL/GenBank/DDBJ databases">
        <authorList>
            <person name="Gilbert D.G."/>
        </authorList>
    </citation>
    <scope>NUCLEOTIDE SEQUENCE</scope>
    <source>
        <strain evidence="1">GO-13</strain>
    </source>
</reference>
<dbReference type="PANTHER" id="PTHR44147">
    <property type="entry name" value="DEHYDROGENASE/REDUCTASE SDR FAMILY MEMBER 1"/>
    <property type="match status" value="1"/>
</dbReference>
<dbReference type="Gene3D" id="3.40.50.720">
    <property type="entry name" value="NAD(P)-binding Rossmann-like Domain"/>
    <property type="match status" value="1"/>
</dbReference>
<dbReference type="Pfam" id="PF00106">
    <property type="entry name" value="adh_short"/>
    <property type="match status" value="1"/>
</dbReference>
<proteinExistence type="predicted"/>
<comment type="caution">
    <text evidence="1">The sequence shown here is derived from an EMBL/GenBank/DDBJ whole genome shotgun (WGS) entry which is preliminary data.</text>
</comment>
<evidence type="ECO:0000313" key="3">
    <source>
        <dbReference type="Proteomes" id="UP000036168"/>
    </source>
</evidence>
<dbReference type="PRINTS" id="PR00081">
    <property type="entry name" value="GDHRDH"/>
</dbReference>
<dbReference type="InterPro" id="IPR002347">
    <property type="entry name" value="SDR_fam"/>
</dbReference>
<reference evidence="2 4" key="3">
    <citation type="submission" date="2023-03" db="EMBL/GenBank/DDBJ databases">
        <title>Agriculturally important microbes genome sequencing.</title>
        <authorList>
            <person name="Dunlap C."/>
        </authorList>
    </citation>
    <scope>NUCLEOTIDE SEQUENCE [LARGE SCALE GENOMIC DNA]</scope>
    <source>
        <strain evidence="2 4">CBP-3203</strain>
    </source>
</reference>
<accession>A0A0T6BW23</accession>
<evidence type="ECO:0000313" key="2">
    <source>
        <dbReference type="EMBL" id="MEC0484246.1"/>
    </source>
</evidence>
<dbReference type="EMBL" id="LECW02000001">
    <property type="protein sequence ID" value="KRT95840.1"/>
    <property type="molecule type" value="Genomic_DNA"/>
</dbReference>
<dbReference type="InterPro" id="IPR036291">
    <property type="entry name" value="NAD(P)-bd_dom_sf"/>
</dbReference>
<dbReference type="AlphaFoldDB" id="A0A0T6BW23"/>
<name>A0A0T6BW23_9BACI</name>
<protein>
    <submittedName>
        <fullName evidence="1 2">Oxidoreductase</fullName>
    </submittedName>
</protein>
<sequence length="277" mass="30673">METLKGKIALVTGASRGAGRAIAEELGKAGATVYVSGRSAKGNTTNGWPGSVDGTVSQIKEAGGKAIGAVCDHTNDQETKHLIDRIRAEQGRLDILVNNVWGGNERKIESKPFWEQPKGHWDNMFTAGVRAQLMTNYYAIPLLRLNGAGVIIHTTFWDRDKYIGNFYYDLAKNALNRMAYGLSSELKRDGIAVLGLSPGFMRTELVLREFRTDEAHWHEIEELKRSETPYYVGRAAVCLAGDPNILKKSGKVLRAGDLAEEYDFTDIDGRRIPPFEL</sequence>
<dbReference type="STRING" id="1664069.BGLY_0533"/>
<dbReference type="EMBL" id="JARRTL010000007">
    <property type="protein sequence ID" value="MEC0484246.1"/>
    <property type="molecule type" value="Genomic_DNA"/>
</dbReference>
<organism evidence="1 3">
    <name type="scientific">Bacillus glycinifermentans</name>
    <dbReference type="NCBI Taxonomy" id="1664069"/>
    <lineage>
        <taxon>Bacteria</taxon>
        <taxon>Bacillati</taxon>
        <taxon>Bacillota</taxon>
        <taxon>Bacilli</taxon>
        <taxon>Bacillales</taxon>
        <taxon>Bacillaceae</taxon>
        <taxon>Bacillus</taxon>
    </lineage>
</organism>
<dbReference type="PANTHER" id="PTHR44147:SF2">
    <property type="entry name" value="DEHYDROGENASE_REDUCTASE SDR FAMILY MEMBER 1"/>
    <property type="match status" value="1"/>
</dbReference>
<dbReference type="Proteomes" id="UP000036168">
    <property type="component" value="Unassembled WGS sequence"/>
</dbReference>
<dbReference type="SUPFAM" id="SSF51735">
    <property type="entry name" value="NAD(P)-binding Rossmann-fold domains"/>
    <property type="match status" value="1"/>
</dbReference>
<dbReference type="RefSeq" id="WP_048355363.1">
    <property type="nucleotide sequence ID" value="NZ_CP023481.1"/>
</dbReference>
<evidence type="ECO:0000313" key="4">
    <source>
        <dbReference type="Proteomes" id="UP001341297"/>
    </source>
</evidence>
<dbReference type="Proteomes" id="UP001341297">
    <property type="component" value="Unassembled WGS sequence"/>
</dbReference>
<gene>
    <name evidence="1" type="ORF">AB447_201745</name>
    <name evidence="2" type="ORF">P8828_05210</name>
</gene>